<comment type="similarity">
    <text evidence="7">Belongs to the AP2/ERF transcription factor family. ERF subfamily.</text>
</comment>
<organism evidence="10 11">
    <name type="scientific">Papaver somniferum</name>
    <name type="common">Opium poppy</name>
    <dbReference type="NCBI Taxonomy" id="3469"/>
    <lineage>
        <taxon>Eukaryota</taxon>
        <taxon>Viridiplantae</taxon>
        <taxon>Streptophyta</taxon>
        <taxon>Embryophyta</taxon>
        <taxon>Tracheophyta</taxon>
        <taxon>Spermatophyta</taxon>
        <taxon>Magnoliopsida</taxon>
        <taxon>Ranunculales</taxon>
        <taxon>Papaveraceae</taxon>
        <taxon>Papaveroideae</taxon>
        <taxon>Papaver</taxon>
    </lineage>
</organism>
<dbReference type="Pfam" id="PF00847">
    <property type="entry name" value="AP2"/>
    <property type="match status" value="1"/>
</dbReference>
<accession>A0A4Y7LBB2</accession>
<dbReference type="InterPro" id="IPR001471">
    <property type="entry name" value="AP2/ERF_dom"/>
</dbReference>
<evidence type="ECO:0000313" key="10">
    <source>
        <dbReference type="EMBL" id="RZC82297.1"/>
    </source>
</evidence>
<dbReference type="OrthoDB" id="676764at2759"/>
<dbReference type="Gene3D" id="3.30.730.10">
    <property type="entry name" value="AP2/ERF domain"/>
    <property type="match status" value="1"/>
</dbReference>
<dbReference type="InterPro" id="IPR016177">
    <property type="entry name" value="DNA-bd_dom_sf"/>
</dbReference>
<dbReference type="GO" id="GO:0003677">
    <property type="term" value="F:DNA binding"/>
    <property type="evidence" value="ECO:0007669"/>
    <property type="project" value="UniProtKB-KW"/>
</dbReference>
<dbReference type="GO" id="GO:0003700">
    <property type="term" value="F:DNA-binding transcription factor activity"/>
    <property type="evidence" value="ECO:0007669"/>
    <property type="project" value="InterPro"/>
</dbReference>
<evidence type="ECO:0000256" key="1">
    <source>
        <dbReference type="ARBA" id="ARBA00004123"/>
    </source>
</evidence>
<evidence type="ECO:0000256" key="7">
    <source>
        <dbReference type="ARBA" id="ARBA00024343"/>
    </source>
</evidence>
<keyword evidence="3" id="KW-0238">DNA-binding</keyword>
<evidence type="ECO:0000256" key="4">
    <source>
        <dbReference type="ARBA" id="ARBA00023159"/>
    </source>
</evidence>
<dbReference type="GO" id="GO:0005634">
    <property type="term" value="C:nucleus"/>
    <property type="evidence" value="ECO:0007669"/>
    <property type="project" value="UniProtKB-SubCell"/>
</dbReference>
<dbReference type="PANTHER" id="PTHR31839">
    <property type="entry name" value="DEHYDRATION-RESPONSIVE ELEMENT-BINDING PROTEIN 1D"/>
    <property type="match status" value="1"/>
</dbReference>
<evidence type="ECO:0000256" key="5">
    <source>
        <dbReference type="ARBA" id="ARBA00023163"/>
    </source>
</evidence>
<feature type="region of interest" description="Disordered" evidence="8">
    <location>
        <begin position="1"/>
        <end position="67"/>
    </location>
</feature>
<feature type="compositionally biased region" description="Basic residues" evidence="8">
    <location>
        <begin position="53"/>
        <end position="65"/>
    </location>
</feature>
<evidence type="ECO:0000256" key="3">
    <source>
        <dbReference type="ARBA" id="ARBA00023125"/>
    </source>
</evidence>
<keyword evidence="5" id="KW-0804">Transcription</keyword>
<name>A0A4Y7LBB2_PAPSO</name>
<feature type="compositionally biased region" description="Low complexity" evidence="8">
    <location>
        <begin position="10"/>
        <end position="20"/>
    </location>
</feature>
<evidence type="ECO:0000259" key="9">
    <source>
        <dbReference type="PROSITE" id="PS51032"/>
    </source>
</evidence>
<keyword evidence="2" id="KW-0805">Transcription regulation</keyword>
<dbReference type="PROSITE" id="PS51032">
    <property type="entry name" value="AP2_ERF"/>
    <property type="match status" value="1"/>
</dbReference>
<keyword evidence="4" id="KW-0010">Activator</keyword>
<evidence type="ECO:0000256" key="8">
    <source>
        <dbReference type="SAM" id="MobiDB-lite"/>
    </source>
</evidence>
<evidence type="ECO:0000256" key="2">
    <source>
        <dbReference type="ARBA" id="ARBA00023015"/>
    </source>
</evidence>
<sequence length="243" mass="27049">MNYEHSYEFSSLSSPSSSSSGTDQRLYSDNNSGSKGKSPLSSLVSDSPPQLVPHKKRAGRKKFKETRHPIYRGVRERKNDKWVCEVREPGNSKSRIWLGTHSSPEMAARAYDVAALALRGKSAPLNFEDSPWVLPRAKSSSIKDIQSAVAEVSLGFPFFADTGAPPMMNAPSETFPFKQFSRRVENNVDEVEESSSTFLDEEALFNMPSLMASMAEGMLLDPPQEGYYIDDVEYGMDGNLWSE</sequence>
<gene>
    <name evidence="10" type="ORF">C5167_045083</name>
</gene>
<keyword evidence="11" id="KW-1185">Reference proteome</keyword>
<dbReference type="AlphaFoldDB" id="A0A4Y7LBB2"/>
<reference evidence="10 11" key="1">
    <citation type="journal article" date="2018" name="Science">
        <title>The opium poppy genome and morphinan production.</title>
        <authorList>
            <person name="Guo L."/>
            <person name="Winzer T."/>
            <person name="Yang X."/>
            <person name="Li Y."/>
            <person name="Ning Z."/>
            <person name="He Z."/>
            <person name="Teodor R."/>
            <person name="Lu Y."/>
            <person name="Bowser T.A."/>
            <person name="Graham I.A."/>
            <person name="Ye K."/>
        </authorList>
    </citation>
    <scope>NUCLEOTIDE SEQUENCE [LARGE SCALE GENOMIC DNA]</scope>
    <source>
        <strain evidence="11">cv. HN1</strain>
        <tissue evidence="10">Leaves</tissue>
    </source>
</reference>
<evidence type="ECO:0000256" key="6">
    <source>
        <dbReference type="ARBA" id="ARBA00023242"/>
    </source>
</evidence>
<proteinExistence type="inferred from homology"/>
<dbReference type="CDD" id="cd00018">
    <property type="entry name" value="AP2"/>
    <property type="match status" value="1"/>
</dbReference>
<dbReference type="PRINTS" id="PR00367">
    <property type="entry name" value="ETHRSPELEMNT"/>
</dbReference>
<feature type="compositionally biased region" description="Low complexity" evidence="8">
    <location>
        <begin position="32"/>
        <end position="49"/>
    </location>
</feature>
<dbReference type="SUPFAM" id="SSF54171">
    <property type="entry name" value="DNA-binding domain"/>
    <property type="match status" value="1"/>
</dbReference>
<feature type="domain" description="AP2/ERF" evidence="9">
    <location>
        <begin position="70"/>
        <end position="128"/>
    </location>
</feature>
<dbReference type="InterPro" id="IPR036955">
    <property type="entry name" value="AP2/ERF_dom_sf"/>
</dbReference>
<dbReference type="InterPro" id="IPR045277">
    <property type="entry name" value="DRE1A-I"/>
</dbReference>
<feature type="compositionally biased region" description="Polar residues" evidence="8">
    <location>
        <begin position="21"/>
        <end position="31"/>
    </location>
</feature>
<dbReference type="OMA" id="INWDTIH"/>
<keyword evidence="6" id="KW-0539">Nucleus</keyword>
<dbReference type="SMART" id="SM00380">
    <property type="entry name" value="AP2"/>
    <property type="match status" value="1"/>
</dbReference>
<dbReference type="PANTHER" id="PTHR31839:SF42">
    <property type="entry name" value="DEHYDRATION-RESPONSIVE ELEMENT-BINDING PROTEIN 1F"/>
    <property type="match status" value="1"/>
</dbReference>
<dbReference type="Gramene" id="RZC82297">
    <property type="protein sequence ID" value="RZC82297"/>
    <property type="gene ID" value="C5167_045083"/>
</dbReference>
<comment type="subcellular location">
    <subcellularLocation>
        <location evidence="1">Nucleus</location>
    </subcellularLocation>
</comment>
<dbReference type="EMBL" id="CM010725">
    <property type="protein sequence ID" value="RZC82297.1"/>
    <property type="molecule type" value="Genomic_DNA"/>
</dbReference>
<protein>
    <recommendedName>
        <fullName evidence="9">AP2/ERF domain-containing protein</fullName>
    </recommendedName>
</protein>
<dbReference type="Proteomes" id="UP000316621">
    <property type="component" value="Chromosome 11"/>
</dbReference>
<evidence type="ECO:0000313" key="11">
    <source>
        <dbReference type="Proteomes" id="UP000316621"/>
    </source>
</evidence>